<keyword evidence="4" id="KW-0238">DNA-binding</keyword>
<dbReference type="Gene3D" id="4.10.280.10">
    <property type="entry name" value="Helix-loop-helix DNA-binding domain"/>
    <property type="match status" value="1"/>
</dbReference>
<dbReference type="FunFam" id="4.10.280.10:FF:000032">
    <property type="entry name" value="Transcription factor bHLH123 family"/>
    <property type="match status" value="1"/>
</dbReference>
<keyword evidence="5" id="KW-0804">Transcription</keyword>
<evidence type="ECO:0000256" key="2">
    <source>
        <dbReference type="ARBA" id="ARBA00011738"/>
    </source>
</evidence>
<accession>A0A5N6Q8G9</accession>
<keyword evidence="3" id="KW-0805">Transcription regulation</keyword>
<dbReference type="PROSITE" id="PS50888">
    <property type="entry name" value="BHLH"/>
    <property type="match status" value="1"/>
</dbReference>
<organism evidence="9 10">
    <name type="scientific">Carpinus fangiana</name>
    <dbReference type="NCBI Taxonomy" id="176857"/>
    <lineage>
        <taxon>Eukaryota</taxon>
        <taxon>Viridiplantae</taxon>
        <taxon>Streptophyta</taxon>
        <taxon>Embryophyta</taxon>
        <taxon>Tracheophyta</taxon>
        <taxon>Spermatophyta</taxon>
        <taxon>Magnoliopsida</taxon>
        <taxon>eudicotyledons</taxon>
        <taxon>Gunneridae</taxon>
        <taxon>Pentapetalae</taxon>
        <taxon>rosids</taxon>
        <taxon>fabids</taxon>
        <taxon>Fagales</taxon>
        <taxon>Betulaceae</taxon>
        <taxon>Carpinus</taxon>
    </lineage>
</organism>
<feature type="region of interest" description="Disordered" evidence="7">
    <location>
        <begin position="422"/>
        <end position="447"/>
    </location>
</feature>
<name>A0A5N6Q8G9_9ROSI</name>
<evidence type="ECO:0000256" key="7">
    <source>
        <dbReference type="SAM" id="MobiDB-lite"/>
    </source>
</evidence>
<dbReference type="GO" id="GO:0005634">
    <property type="term" value="C:nucleus"/>
    <property type="evidence" value="ECO:0007669"/>
    <property type="project" value="UniProtKB-SubCell"/>
</dbReference>
<dbReference type="InterPro" id="IPR036638">
    <property type="entry name" value="HLH_DNA-bd_sf"/>
</dbReference>
<protein>
    <recommendedName>
        <fullName evidence="8">BHLH domain-containing protein</fullName>
    </recommendedName>
</protein>
<evidence type="ECO:0000259" key="8">
    <source>
        <dbReference type="PROSITE" id="PS50888"/>
    </source>
</evidence>
<dbReference type="GO" id="GO:0000978">
    <property type="term" value="F:RNA polymerase II cis-regulatory region sequence-specific DNA binding"/>
    <property type="evidence" value="ECO:0007669"/>
    <property type="project" value="TreeGrafter"/>
</dbReference>
<dbReference type="CDD" id="cd11393">
    <property type="entry name" value="bHLH_AtbHLH_like"/>
    <property type="match status" value="1"/>
</dbReference>
<evidence type="ECO:0000256" key="4">
    <source>
        <dbReference type="ARBA" id="ARBA00023125"/>
    </source>
</evidence>
<keyword evidence="6" id="KW-0539">Nucleus</keyword>
<feature type="compositionally biased region" description="Basic and acidic residues" evidence="7">
    <location>
        <begin position="436"/>
        <end position="447"/>
    </location>
</feature>
<sequence length="481" mass="52664">MAEEFQTGVCGGNWWMSTSRSPFGGTTSPCSMALNDTGGYAWSDMVDMKGRSSACDDQEETNSVSDHNSMVFQDVQKPQQADSATGSSSILIDSTLQMMGFGFSSSSTTSSDWNQAANLLRGSGRAESNYNSMLQEDMNSRLNYQEERGVDSSQIQKNWNPRSFSVGGDQDLSISTAAFKSINQDFSLDTESSSGNCTVTCQGLSAGFPVVSSTSSYGYPSTVLQSLFDHPDSQPQQSLFNNQSMNYSSTANFGTNTTDQLLPSWPKFSSPSMSKQQPWGLHFSNKTPFWNASTAALSHDNARAGIFPSSQPQYLLQPTFEEKPKCSNLITKTNIDDVQDSASVVKKSNSTEPVLKRPRIETPSPLPTFKVRKEKLGDRITALQQLVSPFGKTDTASVLHEAIEYIKFLHEQVSVLSTPYMKNGPQIQHQQGSDKLQQDAEGPKQDLRSQGLCLVPISSTYPVANETTADFWTPTFGGTFR</sequence>
<dbReference type="GO" id="GO:0046983">
    <property type="term" value="F:protein dimerization activity"/>
    <property type="evidence" value="ECO:0007669"/>
    <property type="project" value="InterPro"/>
</dbReference>
<dbReference type="SUPFAM" id="SSF47459">
    <property type="entry name" value="HLH, helix-loop-helix DNA-binding domain"/>
    <property type="match status" value="1"/>
</dbReference>
<gene>
    <name evidence="9" type="ORF">FH972_000296</name>
</gene>
<dbReference type="AlphaFoldDB" id="A0A5N6Q8G9"/>
<evidence type="ECO:0000256" key="1">
    <source>
        <dbReference type="ARBA" id="ARBA00004123"/>
    </source>
</evidence>
<evidence type="ECO:0000256" key="5">
    <source>
        <dbReference type="ARBA" id="ARBA00023163"/>
    </source>
</evidence>
<dbReference type="EMBL" id="CM017321">
    <property type="protein sequence ID" value="KAE7995512.1"/>
    <property type="molecule type" value="Genomic_DNA"/>
</dbReference>
<keyword evidence="10" id="KW-1185">Reference proteome</keyword>
<evidence type="ECO:0000313" key="9">
    <source>
        <dbReference type="EMBL" id="KAE7995512.1"/>
    </source>
</evidence>
<reference evidence="9 10" key="1">
    <citation type="submission" date="2019-06" db="EMBL/GenBank/DDBJ databases">
        <title>A chromosomal-level reference genome of Carpinus fangiana (Coryloideae, Betulaceae).</title>
        <authorList>
            <person name="Yang X."/>
            <person name="Wang Z."/>
            <person name="Zhang L."/>
            <person name="Hao G."/>
            <person name="Liu J."/>
            <person name="Yang Y."/>
        </authorList>
    </citation>
    <scope>NUCLEOTIDE SEQUENCE [LARGE SCALE GENOMIC DNA]</scope>
    <source>
        <strain evidence="9">Cfa_2016G</strain>
        <tissue evidence="9">Leaf</tissue>
    </source>
</reference>
<evidence type="ECO:0000313" key="10">
    <source>
        <dbReference type="Proteomes" id="UP000327013"/>
    </source>
</evidence>
<feature type="domain" description="BHLH" evidence="8">
    <location>
        <begin position="360"/>
        <end position="409"/>
    </location>
</feature>
<evidence type="ECO:0000256" key="3">
    <source>
        <dbReference type="ARBA" id="ARBA00023015"/>
    </source>
</evidence>
<dbReference type="OrthoDB" id="673975at2759"/>
<dbReference type="PANTHER" id="PTHR16223:SF238">
    <property type="entry name" value="TRANSCRIPTION FACTOR BHLH114"/>
    <property type="match status" value="1"/>
</dbReference>
<dbReference type="PANTHER" id="PTHR16223">
    <property type="entry name" value="TRANSCRIPTION FACTOR BHLH83-RELATED"/>
    <property type="match status" value="1"/>
</dbReference>
<dbReference type="GO" id="GO:0000981">
    <property type="term" value="F:DNA-binding transcription factor activity, RNA polymerase II-specific"/>
    <property type="evidence" value="ECO:0007669"/>
    <property type="project" value="TreeGrafter"/>
</dbReference>
<dbReference type="InterPro" id="IPR045843">
    <property type="entry name" value="IND-like"/>
</dbReference>
<dbReference type="Proteomes" id="UP000327013">
    <property type="component" value="Chromosome 1"/>
</dbReference>
<evidence type="ECO:0000256" key="6">
    <source>
        <dbReference type="ARBA" id="ARBA00023242"/>
    </source>
</evidence>
<feature type="compositionally biased region" description="Polar residues" evidence="7">
    <location>
        <begin position="425"/>
        <end position="435"/>
    </location>
</feature>
<dbReference type="InterPro" id="IPR045239">
    <property type="entry name" value="bHLH95_bHLH"/>
</dbReference>
<proteinExistence type="predicted"/>
<comment type="subcellular location">
    <subcellularLocation>
        <location evidence="1">Nucleus</location>
    </subcellularLocation>
</comment>
<comment type="subunit">
    <text evidence="2">Homodimer.</text>
</comment>
<dbReference type="InterPro" id="IPR011598">
    <property type="entry name" value="bHLH_dom"/>
</dbReference>